<organism evidence="1 2">
    <name type="scientific">Rangifer tarandus platyrhynchus</name>
    <name type="common">Svalbard reindeer</name>
    <dbReference type="NCBI Taxonomy" id="3082113"/>
    <lineage>
        <taxon>Eukaryota</taxon>
        <taxon>Metazoa</taxon>
        <taxon>Chordata</taxon>
        <taxon>Craniata</taxon>
        <taxon>Vertebrata</taxon>
        <taxon>Euteleostomi</taxon>
        <taxon>Mammalia</taxon>
        <taxon>Eutheria</taxon>
        <taxon>Laurasiatheria</taxon>
        <taxon>Artiodactyla</taxon>
        <taxon>Ruminantia</taxon>
        <taxon>Pecora</taxon>
        <taxon>Cervidae</taxon>
        <taxon>Odocoileinae</taxon>
        <taxon>Rangifer</taxon>
    </lineage>
</organism>
<reference evidence="1" key="2">
    <citation type="submission" date="2025-03" db="EMBL/GenBank/DDBJ databases">
        <authorList>
            <consortium name="ELIXIR-Norway"/>
            <consortium name="Elixir Norway"/>
        </authorList>
    </citation>
    <scope>NUCLEOTIDE SEQUENCE</scope>
</reference>
<gene>
    <name evidence="1" type="ORF">MRATA1EN22A_LOCUS5622</name>
</gene>
<accession>A0AC59YG11</accession>
<name>A0AC59YG11_RANTA</name>
<reference evidence="1" key="1">
    <citation type="submission" date="2023-05" db="EMBL/GenBank/DDBJ databases">
        <authorList>
            <consortium name="ELIXIR-Norway"/>
        </authorList>
    </citation>
    <scope>NUCLEOTIDE SEQUENCE</scope>
</reference>
<dbReference type="Proteomes" id="UP001162501">
    <property type="component" value="Chromosome 15"/>
</dbReference>
<sequence>MLAKLLDAFTIPAGRLTEVEVGRALASTKLRSKHHRRQEINSRPRERDNFGFCVENGGGKSKCDYDETSQEVLALVQANDDGSLD</sequence>
<proteinExistence type="predicted"/>
<dbReference type="EMBL" id="OX596099">
    <property type="protein sequence ID" value="CAM9659440.1"/>
    <property type="molecule type" value="Genomic_DNA"/>
</dbReference>
<evidence type="ECO:0000313" key="1">
    <source>
        <dbReference type="EMBL" id="CAM9659440.1"/>
    </source>
</evidence>
<protein>
    <submittedName>
        <fullName evidence="1">Uncharacterized protein</fullName>
    </submittedName>
</protein>
<evidence type="ECO:0000313" key="2">
    <source>
        <dbReference type="Proteomes" id="UP001162501"/>
    </source>
</evidence>